<dbReference type="InterPro" id="IPR011913">
    <property type="entry name" value="RfaE_dom_I"/>
</dbReference>
<evidence type="ECO:0000256" key="12">
    <source>
        <dbReference type="HAMAP-Rule" id="MF_01603"/>
    </source>
</evidence>
<feature type="domain" description="Cytidyltransferase-like" evidence="14">
    <location>
        <begin position="336"/>
        <end position="434"/>
    </location>
</feature>
<comment type="similarity">
    <text evidence="12">In the C-terminal section; belongs to the cytidylyltransferase family.</text>
</comment>
<keyword evidence="5 12" id="KW-0548">Nucleotidyltransferase</keyword>
<evidence type="ECO:0000256" key="6">
    <source>
        <dbReference type="ARBA" id="ARBA00022741"/>
    </source>
</evidence>
<evidence type="ECO:0000256" key="5">
    <source>
        <dbReference type="ARBA" id="ARBA00022695"/>
    </source>
</evidence>
<evidence type="ECO:0000256" key="4">
    <source>
        <dbReference type="ARBA" id="ARBA00022679"/>
    </source>
</evidence>
<evidence type="ECO:0000256" key="2">
    <source>
        <dbReference type="ARBA" id="ARBA00003753"/>
    </source>
</evidence>
<keyword evidence="6 12" id="KW-0547">Nucleotide-binding</keyword>
<dbReference type="AlphaFoldDB" id="A0A3D8J464"/>
<evidence type="ECO:0000256" key="10">
    <source>
        <dbReference type="ARBA" id="ARBA00023277"/>
    </source>
</evidence>
<protein>
    <recommendedName>
        <fullName evidence="12">Bifunctional protein HldE</fullName>
    </recommendedName>
    <domain>
        <recommendedName>
            <fullName evidence="12">D-beta-D-heptose 7-phosphate kinase</fullName>
            <ecNumber evidence="12">2.7.1.167</ecNumber>
        </recommendedName>
        <alternativeName>
            <fullName evidence="12">D-beta-D-heptose 7-phosphotransferase</fullName>
        </alternativeName>
        <alternativeName>
            <fullName evidence="12">D-glycero-beta-D-manno-heptose-7-phosphate kinase</fullName>
        </alternativeName>
    </domain>
    <domain>
        <recommendedName>
            <fullName evidence="12">D-beta-D-heptose 1-phosphate adenylyltransferase</fullName>
            <ecNumber evidence="12">2.7.7.70</ecNumber>
        </recommendedName>
        <alternativeName>
            <fullName evidence="12">D-glycero-beta-D-manno-heptose 1-phosphate adenylyltransferase</fullName>
        </alternativeName>
    </domain>
</protein>
<sequence>MLLKTPNILVVGDLMLDHYILGDCSRISPEAPVQVVEVKKEQNRLGGACNVAHNLISLGAKVELCGVIGEDRAGEELLSQAKELGIGITHIYQDSQRQTTQKSRVLVSNQQILRVDREDKGEVSSEVLSAMFERIVKEIESFDGVILSDYGKGVLSEKMTKELIALANQHQKIILCDPKGSDYSKYKNATLLTPNKKEAKEATGIEINNPQTLLLALNFLKTQCNLAYPLITLSEDGIGILENEELKIFPTLAQEVYDVTGAGDTVIASLCFSLSQGKSIEEACKFANSAAAVVVAKVGSATATQEEIYLFSCDNGVESKILSSPKDLPQNANIVFTNGCFDILHKGHVSYLQKAKELGDILVVGLNSDRSIKALKGEERPINPQEDRAYLLASLECVDFVIIFDELTPYELIKEISPNILVKGADYEGKEVVGSEFAKEVRLLEFVEGKSTTNIIKKIKG</sequence>
<keyword evidence="9 12" id="KW-0511">Multifunctional enzyme</keyword>
<dbReference type="NCBIfam" id="TIGR02199">
    <property type="entry name" value="rfaE_dom_II"/>
    <property type="match status" value="1"/>
</dbReference>
<keyword evidence="10 12" id="KW-0119">Carbohydrate metabolism</keyword>
<dbReference type="SUPFAM" id="SSF53613">
    <property type="entry name" value="Ribokinase-like"/>
    <property type="match status" value="1"/>
</dbReference>
<evidence type="ECO:0000256" key="7">
    <source>
        <dbReference type="ARBA" id="ARBA00022777"/>
    </source>
</evidence>
<dbReference type="InterPro" id="IPR004821">
    <property type="entry name" value="Cyt_trans-like"/>
</dbReference>
<dbReference type="Pfam" id="PF01467">
    <property type="entry name" value="CTP_transf_like"/>
    <property type="match status" value="1"/>
</dbReference>
<dbReference type="GO" id="GO:0016773">
    <property type="term" value="F:phosphotransferase activity, alcohol group as acceptor"/>
    <property type="evidence" value="ECO:0007669"/>
    <property type="project" value="InterPro"/>
</dbReference>
<comment type="subunit">
    <text evidence="12">Homodimer.</text>
</comment>
<dbReference type="GO" id="GO:0097171">
    <property type="term" value="P:ADP-L-glycero-beta-D-manno-heptose biosynthetic process"/>
    <property type="evidence" value="ECO:0007669"/>
    <property type="project" value="UniProtKB-UniPathway"/>
</dbReference>
<keyword evidence="8 12" id="KW-0067">ATP-binding</keyword>
<dbReference type="InterPro" id="IPR029056">
    <property type="entry name" value="Ribokinase-like"/>
</dbReference>
<keyword evidence="7 12" id="KW-0418">Kinase</keyword>
<dbReference type="FunFam" id="3.40.1190.20:FF:000002">
    <property type="entry name" value="Bifunctional protein HldE"/>
    <property type="match status" value="1"/>
</dbReference>
<feature type="binding site" evidence="12">
    <location>
        <begin position="195"/>
        <end position="198"/>
    </location>
    <ligand>
        <name>ATP</name>
        <dbReference type="ChEBI" id="CHEBI:30616"/>
    </ligand>
</feature>
<comment type="caution">
    <text evidence="15">The sequence shown here is derived from an EMBL/GenBank/DDBJ whole genome shotgun (WGS) entry which is preliminary data.</text>
</comment>
<dbReference type="EC" id="2.7.7.70" evidence="12"/>
<organism evidence="15 16">
    <name type="scientific">Helicobacter brantae</name>
    <dbReference type="NCBI Taxonomy" id="375927"/>
    <lineage>
        <taxon>Bacteria</taxon>
        <taxon>Pseudomonadati</taxon>
        <taxon>Campylobacterota</taxon>
        <taxon>Epsilonproteobacteria</taxon>
        <taxon>Campylobacterales</taxon>
        <taxon>Helicobacteraceae</taxon>
        <taxon>Helicobacter</taxon>
    </lineage>
</organism>
<dbReference type="SUPFAM" id="SSF52374">
    <property type="entry name" value="Nucleotidylyl transferase"/>
    <property type="match status" value="1"/>
</dbReference>
<dbReference type="InterPro" id="IPR011914">
    <property type="entry name" value="RfaE_dom_II"/>
</dbReference>
<dbReference type="GO" id="GO:0005524">
    <property type="term" value="F:ATP binding"/>
    <property type="evidence" value="ECO:0007669"/>
    <property type="project" value="UniProtKB-UniRule"/>
</dbReference>
<accession>A0A3D8J464</accession>
<comment type="pathway">
    <text evidence="12">Nucleotide-sugar biosynthesis; ADP-L-glycero-beta-D-manno-heptose biosynthesis; ADP-L-glycero-beta-D-manno-heptose from D-glycero-beta-D-manno-heptose 7-phosphate: step 1/4.</text>
</comment>
<dbReference type="InterPro" id="IPR002173">
    <property type="entry name" value="Carboh/pur_kinase_PfkB_CS"/>
</dbReference>
<feature type="active site" evidence="12">
    <location>
        <position position="264"/>
    </location>
</feature>
<dbReference type="PANTHER" id="PTHR46969">
    <property type="entry name" value="BIFUNCTIONAL PROTEIN HLDE"/>
    <property type="match status" value="1"/>
</dbReference>
<comment type="function">
    <text evidence="1 12">Catalyzes the phosphorylation of D-glycero-D-manno-heptose 7-phosphate at the C-1 position to selectively form D-glycero-beta-D-manno-heptose-1,7-bisphosphate.</text>
</comment>
<dbReference type="OrthoDB" id="9802794at2"/>
<feature type="region of interest" description="Cytidylyltransferase" evidence="12">
    <location>
        <begin position="336"/>
        <end position="461"/>
    </location>
</feature>
<comment type="catalytic activity">
    <reaction evidence="11 12">
        <text>D-glycero-beta-D-manno-heptose 1-phosphate + ATP + H(+) = ADP-D-glycero-beta-D-manno-heptose + diphosphate</text>
        <dbReference type="Rhea" id="RHEA:27465"/>
        <dbReference type="ChEBI" id="CHEBI:15378"/>
        <dbReference type="ChEBI" id="CHEBI:30616"/>
        <dbReference type="ChEBI" id="CHEBI:33019"/>
        <dbReference type="ChEBI" id="CHEBI:59967"/>
        <dbReference type="ChEBI" id="CHEBI:61593"/>
        <dbReference type="EC" id="2.7.7.70"/>
    </reaction>
</comment>
<dbReference type="CDD" id="cd01172">
    <property type="entry name" value="RfaE_like"/>
    <property type="match status" value="1"/>
</dbReference>
<dbReference type="Pfam" id="PF00294">
    <property type="entry name" value="PfkB"/>
    <property type="match status" value="1"/>
</dbReference>
<evidence type="ECO:0000313" key="15">
    <source>
        <dbReference type="EMBL" id="RDU72223.1"/>
    </source>
</evidence>
<dbReference type="Proteomes" id="UP000257045">
    <property type="component" value="Unassembled WGS sequence"/>
</dbReference>
<dbReference type="NCBIfam" id="TIGR02198">
    <property type="entry name" value="rfaE_dom_I"/>
    <property type="match status" value="1"/>
</dbReference>
<evidence type="ECO:0000259" key="13">
    <source>
        <dbReference type="Pfam" id="PF00294"/>
    </source>
</evidence>
<evidence type="ECO:0000256" key="1">
    <source>
        <dbReference type="ARBA" id="ARBA00002319"/>
    </source>
</evidence>
<comment type="pathway">
    <text evidence="12">Nucleotide-sugar biosynthesis; ADP-L-glycero-beta-D-manno-heptose biosynthesis; ADP-L-glycero-beta-D-manno-heptose from D-glycero-beta-D-manno-heptose 7-phosphate: step 3/4.</text>
</comment>
<gene>
    <name evidence="12" type="primary">hldE</name>
    <name evidence="15" type="ORF">CQA58_01050</name>
</gene>
<name>A0A3D8J464_9HELI</name>
<feature type="domain" description="Carbohydrate kinase PfkB" evidence="13">
    <location>
        <begin position="7"/>
        <end position="303"/>
    </location>
</feature>
<dbReference type="GO" id="GO:0009244">
    <property type="term" value="P:lipopolysaccharide core region biosynthetic process"/>
    <property type="evidence" value="ECO:0007669"/>
    <property type="project" value="UniProtKB-UniPathway"/>
</dbReference>
<evidence type="ECO:0000259" key="14">
    <source>
        <dbReference type="Pfam" id="PF01467"/>
    </source>
</evidence>
<feature type="region of interest" description="Ribokinase" evidence="12">
    <location>
        <begin position="1"/>
        <end position="314"/>
    </location>
</feature>
<comment type="catalytic activity">
    <reaction evidence="12">
        <text>D-glycero-beta-D-manno-heptose 7-phosphate + ATP = D-glycero-beta-D-manno-heptose 1,7-bisphosphate + ADP + H(+)</text>
        <dbReference type="Rhea" id="RHEA:27473"/>
        <dbReference type="ChEBI" id="CHEBI:15378"/>
        <dbReference type="ChEBI" id="CHEBI:30616"/>
        <dbReference type="ChEBI" id="CHEBI:60204"/>
        <dbReference type="ChEBI" id="CHEBI:60208"/>
        <dbReference type="ChEBI" id="CHEBI:456216"/>
        <dbReference type="EC" id="2.7.1.167"/>
    </reaction>
</comment>
<dbReference type="PROSITE" id="PS00583">
    <property type="entry name" value="PFKB_KINASES_1"/>
    <property type="match status" value="1"/>
</dbReference>
<comment type="similarity">
    <text evidence="12">In the N-terminal section; belongs to the carbohydrate kinase PfkB family.</text>
</comment>
<dbReference type="EC" id="2.7.1.167" evidence="12"/>
<dbReference type="HAMAP" id="MF_01603">
    <property type="entry name" value="HldE"/>
    <property type="match status" value="1"/>
</dbReference>
<evidence type="ECO:0000256" key="9">
    <source>
        <dbReference type="ARBA" id="ARBA00023268"/>
    </source>
</evidence>
<dbReference type="PANTHER" id="PTHR46969:SF1">
    <property type="entry name" value="BIFUNCTIONAL PROTEIN HLDE"/>
    <property type="match status" value="1"/>
</dbReference>
<dbReference type="InterPro" id="IPR011611">
    <property type="entry name" value="PfkB_dom"/>
</dbReference>
<dbReference type="InterPro" id="IPR023030">
    <property type="entry name" value="Bifunc_HldE"/>
</dbReference>
<dbReference type="UniPathway" id="UPA00356">
    <property type="reaction ID" value="UER00437"/>
</dbReference>
<dbReference type="Gene3D" id="3.40.50.620">
    <property type="entry name" value="HUPs"/>
    <property type="match status" value="1"/>
</dbReference>
<dbReference type="Gene3D" id="3.40.1190.20">
    <property type="match status" value="1"/>
</dbReference>
<evidence type="ECO:0000313" key="16">
    <source>
        <dbReference type="Proteomes" id="UP000257045"/>
    </source>
</evidence>
<proteinExistence type="inferred from homology"/>
<dbReference type="GO" id="GO:0033786">
    <property type="term" value="F:heptose-1-phosphate adenylyltransferase activity"/>
    <property type="evidence" value="ECO:0007669"/>
    <property type="project" value="UniProtKB-UniRule"/>
</dbReference>
<dbReference type="RefSeq" id="WP_115568853.1">
    <property type="nucleotide sequence ID" value="NZ_NXLV01000001.1"/>
</dbReference>
<keyword evidence="16" id="KW-1185">Reference proteome</keyword>
<comment type="pathway">
    <text evidence="3">Bacterial outer membrane biogenesis; LPS core biosynthesis.</text>
</comment>
<evidence type="ECO:0000256" key="3">
    <source>
        <dbReference type="ARBA" id="ARBA00004713"/>
    </source>
</evidence>
<dbReference type="UniPathway" id="UPA00958"/>
<reference evidence="15 16" key="1">
    <citation type="submission" date="2018-04" db="EMBL/GenBank/DDBJ databases">
        <title>Novel Campyloabacter and Helicobacter Species and Strains.</title>
        <authorList>
            <person name="Mannion A.J."/>
            <person name="Shen Z."/>
            <person name="Fox J.G."/>
        </authorList>
    </citation>
    <scope>NUCLEOTIDE SEQUENCE [LARGE SCALE GENOMIC DNA]</scope>
    <source>
        <strain evidence="15 16">MIT 04-9366</strain>
    </source>
</reference>
<dbReference type="InterPro" id="IPR014729">
    <property type="entry name" value="Rossmann-like_a/b/a_fold"/>
</dbReference>
<dbReference type="EMBL" id="NXLV01000001">
    <property type="protein sequence ID" value="RDU72223.1"/>
    <property type="molecule type" value="Genomic_DNA"/>
</dbReference>
<keyword evidence="4 12" id="KW-0808">Transferase</keyword>
<dbReference type="NCBIfam" id="TIGR00125">
    <property type="entry name" value="cyt_tran_rel"/>
    <property type="match status" value="1"/>
</dbReference>
<evidence type="ECO:0000256" key="8">
    <source>
        <dbReference type="ARBA" id="ARBA00022840"/>
    </source>
</evidence>
<evidence type="ECO:0000256" key="11">
    <source>
        <dbReference type="ARBA" id="ARBA00047428"/>
    </source>
</evidence>
<dbReference type="GO" id="GO:0005829">
    <property type="term" value="C:cytosol"/>
    <property type="evidence" value="ECO:0007669"/>
    <property type="project" value="TreeGrafter"/>
</dbReference>
<comment type="function">
    <text evidence="2 12">Catalyzes the ADP transfer from ATP to D-glycero-beta-D-manno-heptose 1-phosphate, yielding ADP-D-glycero-beta-D-manno-heptose.</text>
</comment>
<dbReference type="GO" id="GO:0033785">
    <property type="term" value="F:heptose 7-phosphate kinase activity"/>
    <property type="evidence" value="ECO:0007669"/>
    <property type="project" value="UniProtKB-UniRule"/>
</dbReference>